<reference evidence="2" key="1">
    <citation type="submission" date="2021-03" db="EMBL/GenBank/DDBJ databases">
        <title>Chromosome level genome of the anhydrobiotic midge Polypedilum vanderplanki.</title>
        <authorList>
            <person name="Yoshida Y."/>
            <person name="Kikawada T."/>
            <person name="Gusev O."/>
        </authorList>
    </citation>
    <scope>NUCLEOTIDE SEQUENCE</scope>
    <source>
        <strain evidence="2">NIAS01</strain>
        <tissue evidence="2">Whole body or cell culture</tissue>
    </source>
</reference>
<dbReference type="AlphaFoldDB" id="A0A9J6BJB9"/>
<name>A0A9J6BJB9_POLVA</name>
<evidence type="ECO:0000256" key="1">
    <source>
        <dbReference type="SAM" id="SignalP"/>
    </source>
</evidence>
<dbReference type="Proteomes" id="UP001107558">
    <property type="component" value="Chromosome 3"/>
</dbReference>
<sequence>MKFLFLLISLRFTSINSNSFYIIHSAENDKNEQDENIQLDIKSNAEIKVDEISNTIDNFESKWEKYAKNVKNLHSLYASKIRDIGRIISIDDEEITTIETSDDDYTEAPDVVSSYFNISVENYKISSVRDCGFYVKDDGWKFMTFGCGEKWNLVTIIDEYKFKCLEVIINNDSHEFLKCRKIDNKKYSPITADDIQMENYEVDDLLTNFYIPKSKNDEEILCESFDFRIRNDVYALKCQEKNLNLPKIIKFHKKFYKCEDGSDLDEDYFIYGLCEIVSDENVPHFDYQINQKTLEDIDDQESITTTTEILPNMKKWVKMCQKSTKVPENSVIAGKNHDGLPFYVIRKKIDDEYFFGRFVEGDSIVGFVTNEEEEIELSDFEILTATNYKWCKYDSDHSYSSCLPICRACVNRTKIPGTLLDDGVCRIGYDSKIYEKSSRVQVLILGVTSCE</sequence>
<gene>
    <name evidence="2" type="ORF">PVAND_000111</name>
</gene>
<keyword evidence="1" id="KW-0732">Signal</keyword>
<evidence type="ECO:0000313" key="2">
    <source>
        <dbReference type="EMBL" id="KAG5669818.1"/>
    </source>
</evidence>
<organism evidence="2 3">
    <name type="scientific">Polypedilum vanderplanki</name>
    <name type="common">Sleeping chironomid midge</name>
    <dbReference type="NCBI Taxonomy" id="319348"/>
    <lineage>
        <taxon>Eukaryota</taxon>
        <taxon>Metazoa</taxon>
        <taxon>Ecdysozoa</taxon>
        <taxon>Arthropoda</taxon>
        <taxon>Hexapoda</taxon>
        <taxon>Insecta</taxon>
        <taxon>Pterygota</taxon>
        <taxon>Neoptera</taxon>
        <taxon>Endopterygota</taxon>
        <taxon>Diptera</taxon>
        <taxon>Nematocera</taxon>
        <taxon>Chironomoidea</taxon>
        <taxon>Chironomidae</taxon>
        <taxon>Chironominae</taxon>
        <taxon>Polypedilum</taxon>
        <taxon>Polypedilum</taxon>
    </lineage>
</organism>
<dbReference type="EMBL" id="JADBJN010000003">
    <property type="protein sequence ID" value="KAG5669818.1"/>
    <property type="molecule type" value="Genomic_DNA"/>
</dbReference>
<accession>A0A9J6BJB9</accession>
<protein>
    <submittedName>
        <fullName evidence="2">Uncharacterized protein</fullName>
    </submittedName>
</protein>
<comment type="caution">
    <text evidence="2">The sequence shown here is derived from an EMBL/GenBank/DDBJ whole genome shotgun (WGS) entry which is preliminary data.</text>
</comment>
<keyword evidence="3" id="KW-1185">Reference proteome</keyword>
<feature type="signal peptide" evidence="1">
    <location>
        <begin position="1"/>
        <end position="17"/>
    </location>
</feature>
<dbReference type="OrthoDB" id="2148895at2759"/>
<feature type="chain" id="PRO_5039896329" evidence="1">
    <location>
        <begin position="18"/>
        <end position="451"/>
    </location>
</feature>
<proteinExistence type="predicted"/>
<evidence type="ECO:0000313" key="3">
    <source>
        <dbReference type="Proteomes" id="UP001107558"/>
    </source>
</evidence>